<gene>
    <name evidence="2" type="ORF">ASJ30_15005</name>
</gene>
<evidence type="ECO:0008006" key="4">
    <source>
        <dbReference type="Google" id="ProtNLM"/>
    </source>
</evidence>
<dbReference type="PROSITE" id="PS51257">
    <property type="entry name" value="PROKAR_LIPOPROTEIN"/>
    <property type="match status" value="1"/>
</dbReference>
<keyword evidence="3" id="KW-1185">Reference proteome</keyword>
<feature type="chain" id="PRO_5039728956" description="Lipoprotein" evidence="1">
    <location>
        <begin position="22"/>
        <end position="142"/>
    </location>
</feature>
<evidence type="ECO:0000313" key="3">
    <source>
        <dbReference type="Proteomes" id="UP000182938"/>
    </source>
</evidence>
<accession>A0A1L3MK21</accession>
<dbReference type="Proteomes" id="UP000182938">
    <property type="component" value="Chromosome"/>
</dbReference>
<dbReference type="AlphaFoldDB" id="A0A1L3MK21"/>
<name>A0A1L3MK21_9MICO</name>
<evidence type="ECO:0000256" key="1">
    <source>
        <dbReference type="SAM" id="SignalP"/>
    </source>
</evidence>
<organism evidence="2 3">
    <name type="scientific">Janibacter indicus</name>
    <dbReference type="NCBI Taxonomy" id="857417"/>
    <lineage>
        <taxon>Bacteria</taxon>
        <taxon>Bacillati</taxon>
        <taxon>Actinomycetota</taxon>
        <taxon>Actinomycetes</taxon>
        <taxon>Micrococcales</taxon>
        <taxon>Intrasporangiaceae</taxon>
        <taxon>Janibacter</taxon>
    </lineage>
</organism>
<dbReference type="RefSeq" id="WP_072625826.1">
    <property type="nucleotide sequence ID" value="NZ_CP013290.1"/>
</dbReference>
<feature type="signal peptide" evidence="1">
    <location>
        <begin position="1"/>
        <end position="21"/>
    </location>
</feature>
<dbReference type="KEGG" id="jte:ASJ30_15005"/>
<sequence length="142" mass="14901">MKPLALAAALLLTSACGLVGGGDEPQLDPATVVVEVSWIPPSTPDRYQDTRSLRLSQDEVVEEVKGDETTRPMDADHWEEFVAELPARLDEIEGQDSPCVGAGGTNLTVTGAGSADREIVTTVCGGEPHPSAAKIDSLVEGF</sequence>
<proteinExistence type="predicted"/>
<protein>
    <recommendedName>
        <fullName evidence="4">Lipoprotein</fullName>
    </recommendedName>
</protein>
<dbReference type="EMBL" id="CP013290">
    <property type="protein sequence ID" value="APH02689.1"/>
    <property type="molecule type" value="Genomic_DNA"/>
</dbReference>
<reference evidence="2 3" key="1">
    <citation type="submission" date="2015-11" db="EMBL/GenBank/DDBJ databases">
        <authorList>
            <person name="Zhang Y."/>
            <person name="Guo Z."/>
        </authorList>
    </citation>
    <scope>NUCLEOTIDE SEQUENCE [LARGE SCALE GENOMIC DNA]</scope>
    <source>
        <strain evidence="2 3">YFY001</strain>
    </source>
</reference>
<evidence type="ECO:0000313" key="2">
    <source>
        <dbReference type="EMBL" id="APH02689.1"/>
    </source>
</evidence>
<keyword evidence="1" id="KW-0732">Signal</keyword>